<dbReference type="PANTHER" id="PTHR12905">
    <property type="entry name" value="METALLOPHOSPHOESTERASE"/>
    <property type="match status" value="1"/>
</dbReference>
<dbReference type="RefSeq" id="XP_009067082.1">
    <property type="nucleotide sequence ID" value="XM_009068834.1"/>
</dbReference>
<dbReference type="PANTHER" id="PTHR12905:SF0">
    <property type="entry name" value="CALCINEURIN-LIKE PHOSPHOESTERASE DOMAIN-CONTAINING PROTEIN"/>
    <property type="match status" value="1"/>
</dbReference>
<dbReference type="EMBL" id="KB203972">
    <property type="protein sequence ID" value="ESO82230.1"/>
    <property type="molecule type" value="Genomic_DNA"/>
</dbReference>
<dbReference type="OrthoDB" id="630188at2759"/>
<gene>
    <name evidence="1" type="ORF">LOTGIDRAFT_71082</name>
</gene>
<dbReference type="Gene3D" id="3.60.21.10">
    <property type="match status" value="1"/>
</dbReference>
<dbReference type="KEGG" id="lgi:LOTGIDRAFT_71082"/>
<evidence type="ECO:0000313" key="1">
    <source>
        <dbReference type="EMBL" id="ESO82230.1"/>
    </source>
</evidence>
<dbReference type="GeneID" id="20252002"/>
<feature type="non-terminal residue" evidence="1">
    <location>
        <position position="105"/>
    </location>
</feature>
<feature type="non-terminal residue" evidence="1">
    <location>
        <position position="1"/>
    </location>
</feature>
<evidence type="ECO:0000313" key="2">
    <source>
        <dbReference type="Proteomes" id="UP000030746"/>
    </source>
</evidence>
<proteinExistence type="predicted"/>
<dbReference type="SUPFAM" id="SSF56300">
    <property type="entry name" value="Metallo-dependent phosphatases"/>
    <property type="match status" value="1"/>
</dbReference>
<reference evidence="1 2" key="1">
    <citation type="journal article" date="2013" name="Nature">
        <title>Insights into bilaterian evolution from three spiralian genomes.</title>
        <authorList>
            <person name="Simakov O."/>
            <person name="Marletaz F."/>
            <person name="Cho S.J."/>
            <person name="Edsinger-Gonzales E."/>
            <person name="Havlak P."/>
            <person name="Hellsten U."/>
            <person name="Kuo D.H."/>
            <person name="Larsson T."/>
            <person name="Lv J."/>
            <person name="Arendt D."/>
            <person name="Savage R."/>
            <person name="Osoegawa K."/>
            <person name="de Jong P."/>
            <person name="Grimwood J."/>
            <person name="Chapman J.A."/>
            <person name="Shapiro H."/>
            <person name="Aerts A."/>
            <person name="Otillar R.P."/>
            <person name="Terry A.Y."/>
            <person name="Boore J.L."/>
            <person name="Grigoriev I.V."/>
            <person name="Lindberg D.R."/>
            <person name="Seaver E.C."/>
            <person name="Weisblat D.A."/>
            <person name="Putnam N.H."/>
            <person name="Rokhsar D.S."/>
        </authorList>
    </citation>
    <scope>NUCLEOTIDE SEQUENCE [LARGE SCALE GENOMIC DNA]</scope>
</reference>
<dbReference type="Proteomes" id="UP000030746">
    <property type="component" value="Unassembled WGS sequence"/>
</dbReference>
<dbReference type="InterPro" id="IPR029052">
    <property type="entry name" value="Metallo-depent_PP-like"/>
</dbReference>
<accession>V3ZIS0</accession>
<sequence>FSVNRGEALLKKWNSIPDNVDILMTHTPPLGLYKFNLYYSHHVGCVDLLNTIQRRVQPQYHIYGHIHEGYGIRSDGTTTFINCAACTRHYRPDNLPVVFDYPIPK</sequence>
<protein>
    <recommendedName>
        <fullName evidence="3">Calcineurin-like phosphoesterase domain-containing protein</fullName>
    </recommendedName>
</protein>
<dbReference type="OMA" id="HENNGIT"/>
<dbReference type="CTD" id="20252002"/>
<dbReference type="AlphaFoldDB" id="V3ZIS0"/>
<dbReference type="InterPro" id="IPR051693">
    <property type="entry name" value="UPF0046_metallophosphoest"/>
</dbReference>
<name>V3ZIS0_LOTGI</name>
<keyword evidence="2" id="KW-1185">Reference proteome</keyword>
<evidence type="ECO:0008006" key="3">
    <source>
        <dbReference type="Google" id="ProtNLM"/>
    </source>
</evidence>
<organism evidence="1 2">
    <name type="scientific">Lottia gigantea</name>
    <name type="common">Giant owl limpet</name>
    <dbReference type="NCBI Taxonomy" id="225164"/>
    <lineage>
        <taxon>Eukaryota</taxon>
        <taxon>Metazoa</taxon>
        <taxon>Spiralia</taxon>
        <taxon>Lophotrochozoa</taxon>
        <taxon>Mollusca</taxon>
        <taxon>Gastropoda</taxon>
        <taxon>Patellogastropoda</taxon>
        <taxon>Lottioidea</taxon>
        <taxon>Lottiidae</taxon>
        <taxon>Lottia</taxon>
    </lineage>
</organism>